<evidence type="ECO:0000313" key="6">
    <source>
        <dbReference type="EMBL" id="KAF5183152.1"/>
    </source>
</evidence>
<dbReference type="AlphaFoldDB" id="A0A7J6VFQ5"/>
<dbReference type="InterPro" id="IPR017853">
    <property type="entry name" value="GH"/>
</dbReference>
<dbReference type="Pfam" id="PF00232">
    <property type="entry name" value="Glyco_hydro_1"/>
    <property type="match status" value="2"/>
</dbReference>
<sequence>MSGILALTFSFLVFHNTHIVAIGRAEFNSSTAFNRSSFPRNFVFGTASSSYQYEGAYNEDGRGPSIWDTYTRQHPGLQPFVTLFHWDLPQSLEDEYEGFLSSRIVFMDPLTYGVYPKSMQSLVRKRLPKFSKKQSDMVKGSYDFLGLNYYTANYATHSPFSNDAQPSYATDSHANLSTERNGTLIGLRAASSWLSVYPSGFRDLLLYTKHRYKNPIIYITENGIDELNNSTLSLKEALIDNMRIDYHYRHLKYLLRATK</sequence>
<dbReference type="InterPro" id="IPR033132">
    <property type="entry name" value="GH_1_N_CS"/>
</dbReference>
<dbReference type="GO" id="GO:0008422">
    <property type="term" value="F:beta-glucosidase activity"/>
    <property type="evidence" value="ECO:0007669"/>
    <property type="project" value="UniProtKB-ARBA"/>
</dbReference>
<dbReference type="SUPFAM" id="SSF51445">
    <property type="entry name" value="(Trans)glycosidases"/>
    <property type="match status" value="1"/>
</dbReference>
<dbReference type="Proteomes" id="UP000554482">
    <property type="component" value="Unassembled WGS sequence"/>
</dbReference>
<dbReference type="GO" id="GO:0005975">
    <property type="term" value="P:carbohydrate metabolic process"/>
    <property type="evidence" value="ECO:0007669"/>
    <property type="project" value="InterPro"/>
</dbReference>
<dbReference type="PANTHER" id="PTHR10353:SF137">
    <property type="entry name" value="MYROSINASE 3-RELATED"/>
    <property type="match status" value="1"/>
</dbReference>
<evidence type="ECO:0000256" key="5">
    <source>
        <dbReference type="SAM" id="SignalP"/>
    </source>
</evidence>
<evidence type="ECO:0000256" key="1">
    <source>
        <dbReference type="ARBA" id="ARBA00010838"/>
    </source>
</evidence>
<dbReference type="InterPro" id="IPR001360">
    <property type="entry name" value="Glyco_hydro_1"/>
</dbReference>
<dbReference type="PANTHER" id="PTHR10353">
    <property type="entry name" value="GLYCOSYL HYDROLASE"/>
    <property type="match status" value="1"/>
</dbReference>
<comment type="caution">
    <text evidence="6">The sequence shown here is derived from an EMBL/GenBank/DDBJ whole genome shotgun (WGS) entry which is preliminary data.</text>
</comment>
<protein>
    <submittedName>
        <fullName evidence="6">Beta-glucosidase</fullName>
    </submittedName>
</protein>
<comment type="similarity">
    <text evidence="1 4">Belongs to the glycosyl hydrolase 1 family.</text>
</comment>
<dbReference type="PROSITE" id="PS00653">
    <property type="entry name" value="GLYCOSYL_HYDROL_F1_2"/>
    <property type="match status" value="1"/>
</dbReference>
<keyword evidence="3" id="KW-0326">Glycosidase</keyword>
<dbReference type="PRINTS" id="PR00131">
    <property type="entry name" value="GLHYDRLASE1"/>
</dbReference>
<evidence type="ECO:0000256" key="2">
    <source>
        <dbReference type="ARBA" id="ARBA00022801"/>
    </source>
</evidence>
<organism evidence="6 7">
    <name type="scientific">Thalictrum thalictroides</name>
    <name type="common">Rue-anemone</name>
    <name type="synonym">Anemone thalictroides</name>
    <dbReference type="NCBI Taxonomy" id="46969"/>
    <lineage>
        <taxon>Eukaryota</taxon>
        <taxon>Viridiplantae</taxon>
        <taxon>Streptophyta</taxon>
        <taxon>Embryophyta</taxon>
        <taxon>Tracheophyta</taxon>
        <taxon>Spermatophyta</taxon>
        <taxon>Magnoliopsida</taxon>
        <taxon>Ranunculales</taxon>
        <taxon>Ranunculaceae</taxon>
        <taxon>Thalictroideae</taxon>
        <taxon>Thalictrum</taxon>
    </lineage>
</organism>
<keyword evidence="5" id="KW-0732">Signal</keyword>
<dbReference type="Gene3D" id="3.20.20.80">
    <property type="entry name" value="Glycosidases"/>
    <property type="match status" value="3"/>
</dbReference>
<evidence type="ECO:0000313" key="7">
    <source>
        <dbReference type="Proteomes" id="UP000554482"/>
    </source>
</evidence>
<feature type="signal peptide" evidence="5">
    <location>
        <begin position="1"/>
        <end position="19"/>
    </location>
</feature>
<evidence type="ECO:0000256" key="4">
    <source>
        <dbReference type="RuleBase" id="RU003690"/>
    </source>
</evidence>
<dbReference type="OrthoDB" id="65569at2759"/>
<reference evidence="6 7" key="1">
    <citation type="submission" date="2020-06" db="EMBL/GenBank/DDBJ databases">
        <title>Transcriptomic and genomic resources for Thalictrum thalictroides and T. hernandezii: Facilitating candidate gene discovery in an emerging model plant lineage.</title>
        <authorList>
            <person name="Arias T."/>
            <person name="Riano-Pachon D.M."/>
            <person name="Di Stilio V.S."/>
        </authorList>
    </citation>
    <scope>NUCLEOTIDE SEQUENCE [LARGE SCALE GENOMIC DNA]</scope>
    <source>
        <strain evidence="7">cv. WT478/WT964</strain>
        <tissue evidence="6">Leaves</tissue>
    </source>
</reference>
<name>A0A7J6VFQ5_THATH</name>
<gene>
    <name evidence="6" type="ORF">FRX31_027263</name>
</gene>
<dbReference type="EMBL" id="JABWDY010033855">
    <property type="protein sequence ID" value="KAF5183152.1"/>
    <property type="molecule type" value="Genomic_DNA"/>
</dbReference>
<feature type="chain" id="PRO_5029881766" evidence="5">
    <location>
        <begin position="20"/>
        <end position="259"/>
    </location>
</feature>
<proteinExistence type="inferred from homology"/>
<evidence type="ECO:0000256" key="3">
    <source>
        <dbReference type="ARBA" id="ARBA00023295"/>
    </source>
</evidence>
<accession>A0A7J6VFQ5</accession>
<keyword evidence="7" id="KW-1185">Reference proteome</keyword>
<keyword evidence="2" id="KW-0378">Hydrolase</keyword>